<dbReference type="Gene3D" id="1.10.510.10">
    <property type="entry name" value="Transferase(Phosphotransferase) domain 1"/>
    <property type="match status" value="1"/>
</dbReference>
<evidence type="ECO:0000313" key="32">
    <source>
        <dbReference type="RefSeq" id="XP_021106293.1"/>
    </source>
</evidence>
<evidence type="ECO:0000256" key="21">
    <source>
        <dbReference type="ARBA" id="ARBA00047681"/>
    </source>
</evidence>
<keyword evidence="9" id="KW-0479">Metal-binding</keyword>
<dbReference type="FunFam" id="3.30.200.20:FF:000349">
    <property type="entry name" value="Anti-Muellerian hormone type-2 receptor"/>
    <property type="match status" value="1"/>
</dbReference>
<dbReference type="GO" id="GO:0005524">
    <property type="term" value="F:ATP binding"/>
    <property type="evidence" value="ECO:0007669"/>
    <property type="project" value="UniProtKB-KW"/>
</dbReference>
<dbReference type="GO" id="GO:0005886">
    <property type="term" value="C:plasma membrane"/>
    <property type="evidence" value="ECO:0007669"/>
    <property type="project" value="TreeGrafter"/>
</dbReference>
<keyword evidence="10" id="KW-0732">Signal</keyword>
<evidence type="ECO:0000256" key="15">
    <source>
        <dbReference type="ARBA" id="ARBA00022989"/>
    </source>
</evidence>
<evidence type="ECO:0000256" key="26">
    <source>
        <dbReference type="ARBA" id="ARBA00075133"/>
    </source>
</evidence>
<evidence type="ECO:0000313" key="31">
    <source>
        <dbReference type="Proteomes" id="UP000694906"/>
    </source>
</evidence>
<dbReference type="InterPro" id="IPR001245">
    <property type="entry name" value="Ser-Thr/Tyr_kinase_cat_dom"/>
</dbReference>
<keyword evidence="31" id="KW-1185">Reference proteome</keyword>
<keyword evidence="15 28" id="KW-1133">Transmembrane helix</keyword>
<evidence type="ECO:0000256" key="20">
    <source>
        <dbReference type="ARBA" id="ARBA00023211"/>
    </source>
</evidence>
<dbReference type="PROSITE" id="PS50011">
    <property type="entry name" value="PROTEIN_KINASE_DOM"/>
    <property type="match status" value="1"/>
</dbReference>
<dbReference type="SUPFAM" id="SSF57302">
    <property type="entry name" value="Snake toxin-like"/>
    <property type="match status" value="1"/>
</dbReference>
<keyword evidence="6" id="KW-0723">Serine/threonine-protein kinase</keyword>
<evidence type="ECO:0000256" key="14">
    <source>
        <dbReference type="ARBA" id="ARBA00022842"/>
    </source>
</evidence>
<comment type="catalytic activity">
    <reaction evidence="21">
        <text>L-seryl-[receptor-protein] + ATP = O-phospho-L-seryl-[receptor-protein] + ADP + H(+)</text>
        <dbReference type="Rhea" id="RHEA:18673"/>
        <dbReference type="Rhea" id="RHEA-COMP:11022"/>
        <dbReference type="Rhea" id="RHEA-COMP:11023"/>
        <dbReference type="ChEBI" id="CHEBI:15378"/>
        <dbReference type="ChEBI" id="CHEBI:29999"/>
        <dbReference type="ChEBI" id="CHEBI:30616"/>
        <dbReference type="ChEBI" id="CHEBI:83421"/>
        <dbReference type="ChEBI" id="CHEBI:456216"/>
        <dbReference type="EC" id="2.7.11.30"/>
    </reaction>
</comment>
<dbReference type="Gene3D" id="3.30.200.20">
    <property type="entry name" value="Phosphorylase Kinase, domain 1"/>
    <property type="match status" value="1"/>
</dbReference>
<keyword evidence="12" id="KW-0418">Kinase</keyword>
<evidence type="ECO:0000256" key="1">
    <source>
        <dbReference type="ARBA" id="ARBA00001936"/>
    </source>
</evidence>
<reference evidence="30" key="1">
    <citation type="submission" date="2015-10" db="EMBL/GenBank/DDBJ databases">
        <title>FRAMA: From RNA-seq data to annotated mRNA assemblies.</title>
        <authorList>
            <person name="Bens M."/>
            <person name="Sahm A."/>
            <person name="Jahn N."/>
            <person name="Morhart M."/>
            <person name="Holtze S."/>
            <person name="Hildebrandt T.B."/>
            <person name="Platzer M."/>
            <person name="Szafranski K."/>
        </authorList>
    </citation>
    <scope>NUCLEOTIDE SEQUENCE</scope>
    <source>
        <tissue evidence="30">Ovary</tissue>
    </source>
</reference>
<organism evidence="30">
    <name type="scientific">Heterocephalus glaber</name>
    <name type="common">Naked mole rat</name>
    <dbReference type="NCBI Taxonomy" id="10181"/>
    <lineage>
        <taxon>Eukaryota</taxon>
        <taxon>Metazoa</taxon>
        <taxon>Chordata</taxon>
        <taxon>Craniata</taxon>
        <taxon>Vertebrata</taxon>
        <taxon>Euteleostomi</taxon>
        <taxon>Mammalia</taxon>
        <taxon>Eutheria</taxon>
        <taxon>Euarchontoglires</taxon>
        <taxon>Glires</taxon>
        <taxon>Rodentia</taxon>
        <taxon>Hystricomorpha</taxon>
        <taxon>Bathyergidae</taxon>
        <taxon>Heterocephalus</taxon>
    </lineage>
</organism>
<dbReference type="InterPro" id="IPR000719">
    <property type="entry name" value="Prot_kinase_dom"/>
</dbReference>
<dbReference type="GeneID" id="101698756"/>
<keyword evidence="7" id="KW-0808">Transferase</keyword>
<dbReference type="GeneTree" id="ENSGT00940000157804"/>
<dbReference type="PANTHER" id="PTHR23255">
    <property type="entry name" value="TRANSFORMING GROWTH FACTOR-BETA RECEPTOR TYPE I AND II"/>
    <property type="match status" value="1"/>
</dbReference>
<keyword evidence="8 28" id="KW-0812">Transmembrane</keyword>
<feature type="domain" description="Protein kinase" evidence="29">
    <location>
        <begin position="274"/>
        <end position="584"/>
    </location>
</feature>
<evidence type="ECO:0000256" key="25">
    <source>
        <dbReference type="ARBA" id="ARBA00072617"/>
    </source>
</evidence>
<evidence type="ECO:0000256" key="8">
    <source>
        <dbReference type="ARBA" id="ARBA00022692"/>
    </source>
</evidence>
<accession>A0A0P6JCY2</accession>
<keyword evidence="11" id="KW-0547">Nucleotide-binding</keyword>
<keyword evidence="17" id="KW-1015">Disulfide bond</keyword>
<dbReference type="EC" id="2.7.11.30" evidence="5"/>
<dbReference type="SMR" id="A0A0P6JCY2"/>
<dbReference type="GO" id="GO:0046872">
    <property type="term" value="F:metal ion binding"/>
    <property type="evidence" value="ECO:0007669"/>
    <property type="project" value="UniProtKB-KW"/>
</dbReference>
<gene>
    <name evidence="30" type="primary">AMHR2</name>
    <name evidence="32" type="synonym">Amhr2</name>
</gene>
<protein>
    <recommendedName>
        <fullName evidence="25">Anti-Muellerian hormone type-2 receptor</fullName>
        <ecNumber evidence="5">2.7.11.30</ecNumber>
    </recommendedName>
    <alternativeName>
        <fullName evidence="26">Anti-Muellerian hormone type II receptor</fullName>
    </alternativeName>
    <alternativeName>
        <fullName evidence="27">MIS type II receptor</fullName>
    </alternativeName>
</protein>
<keyword evidence="16 28" id="KW-0472">Membrane</keyword>
<comment type="subunit">
    <text evidence="24">Interacts with type I receptor ACVR1.</text>
</comment>
<comment type="cofactor">
    <cofactor evidence="1">
        <name>Mn(2+)</name>
        <dbReference type="ChEBI" id="CHEBI:29035"/>
    </cofactor>
</comment>
<evidence type="ECO:0000256" key="23">
    <source>
        <dbReference type="ARBA" id="ARBA00057747"/>
    </source>
</evidence>
<dbReference type="EMBL" id="GEBF01005232">
    <property type="protein sequence ID" value="JAN98400.1"/>
    <property type="molecule type" value="Transcribed_RNA"/>
</dbReference>
<dbReference type="Pfam" id="PF07714">
    <property type="entry name" value="PK_Tyr_Ser-Thr"/>
    <property type="match status" value="1"/>
</dbReference>
<evidence type="ECO:0000256" key="13">
    <source>
        <dbReference type="ARBA" id="ARBA00022840"/>
    </source>
</evidence>
<dbReference type="Gene3D" id="2.10.60.10">
    <property type="entry name" value="CD59"/>
    <property type="match status" value="1"/>
</dbReference>
<dbReference type="Bgee" id="ENSHGLG00000001375">
    <property type="expression patterns" value="Expressed in ovary and 6 other cell types or tissues"/>
</dbReference>
<evidence type="ECO:0000256" key="19">
    <source>
        <dbReference type="ARBA" id="ARBA00023180"/>
    </source>
</evidence>
<evidence type="ECO:0000256" key="11">
    <source>
        <dbReference type="ARBA" id="ARBA00022741"/>
    </source>
</evidence>
<name>A0A0P6JCY2_HETGA</name>
<evidence type="ECO:0000259" key="29">
    <source>
        <dbReference type="PROSITE" id="PS50011"/>
    </source>
</evidence>
<keyword evidence="19" id="KW-0325">Glycoprotein</keyword>
<evidence type="ECO:0000256" key="10">
    <source>
        <dbReference type="ARBA" id="ARBA00022729"/>
    </source>
</evidence>
<evidence type="ECO:0000256" key="16">
    <source>
        <dbReference type="ARBA" id="ARBA00023136"/>
    </source>
</evidence>
<reference evidence="32" key="2">
    <citation type="submission" date="2025-04" db="UniProtKB">
        <authorList>
            <consortium name="RefSeq"/>
        </authorList>
    </citation>
    <scope>IDENTIFICATION</scope>
</reference>
<dbReference type="Proteomes" id="UP000694906">
    <property type="component" value="Unplaced"/>
</dbReference>
<dbReference type="SUPFAM" id="SSF56112">
    <property type="entry name" value="Protein kinase-like (PK-like)"/>
    <property type="match status" value="1"/>
</dbReference>
<keyword evidence="14" id="KW-0460">Magnesium</keyword>
<keyword evidence="18 30" id="KW-0675">Receptor</keyword>
<dbReference type="PANTHER" id="PTHR23255:SF49">
    <property type="entry name" value="ANTI-MUELLERIAN HORMONE TYPE-2 RECEPTOR"/>
    <property type="match status" value="1"/>
</dbReference>
<evidence type="ECO:0000256" key="28">
    <source>
        <dbReference type="SAM" id="Phobius"/>
    </source>
</evidence>
<comment type="function">
    <text evidence="23">On ligand binding, forms a receptor complex consisting of two type II and two type I transmembrane serine/threonine kinases. Type II receptors phosphorylate and activate type I receptors which autophosphorylate, then bind and activate SMAD transcriptional regulators. Receptor for anti-Muellerian hormone.</text>
</comment>
<dbReference type="CDD" id="cd23616">
    <property type="entry name" value="TFP_LU_ECD_AMHR2"/>
    <property type="match status" value="1"/>
</dbReference>
<keyword evidence="20" id="KW-0464">Manganese</keyword>
<evidence type="ECO:0000256" key="2">
    <source>
        <dbReference type="ARBA" id="ARBA00001946"/>
    </source>
</evidence>
<dbReference type="GO" id="GO:0005024">
    <property type="term" value="F:transforming growth factor beta receptor activity"/>
    <property type="evidence" value="ECO:0007669"/>
    <property type="project" value="TreeGrafter"/>
</dbReference>
<evidence type="ECO:0000313" key="30">
    <source>
        <dbReference type="EMBL" id="JAN98400.1"/>
    </source>
</evidence>
<evidence type="ECO:0000256" key="4">
    <source>
        <dbReference type="ARBA" id="ARBA00009605"/>
    </source>
</evidence>
<evidence type="ECO:0000256" key="12">
    <source>
        <dbReference type="ARBA" id="ARBA00022777"/>
    </source>
</evidence>
<dbReference type="AlphaFoldDB" id="A0A0P6JCY2"/>
<evidence type="ECO:0000256" key="6">
    <source>
        <dbReference type="ARBA" id="ARBA00022527"/>
    </source>
</evidence>
<sequence>MRLVFCSSLSFPVFLTPTLSPTAAISPTETGIGQRGRSWGLRAWKPHCVLHLKKALARAAVLAYAVLLLPSFSRMLGTLGLWALLPAVTGAPTNRRTCVFFEAPGVQGSTKTLGELLDAEQGSPRVIRCLYSRCCFGIWNLTQGRAQVEMQGCRDSDEPGCESLHCDPRPRAHSSPGSTLFTCSCGTDFCNANYSHLPPPGSLGAPGFQGPQADPGESIWMALVLLGLFLLLLLLGSIVLALLQRKTHRVRGGPEPEPDSDRYWSEELQELPELCFSQVIQEGRHAVVWAGQLQGELVAIKAFPPRAVAQFRSERAMYELLGLQHDHIVCFITAGQGGCGPLPSGPLLVLELHPKGSLCHYLTQHTSDWKSSLRMAVSLAKGLAFLHEERWQHGQYKPGIAHRDLSSQNVLIREDGSCVIGDLGLALVLPGLSQPPTWAPTQPPGPAAIMEAGTYRYMAPELLDKTLDLQDWGTALRRADVYSLALLLWEILSRCLDLSPDHRPPPFQLAYEAELGSAPTTCELWALAVDERRRPYIPSTWSCSTTDPGGLRELLEDCWDADPEARLTAECLQQRLATMTHPWPADSFPEGCELVCSSLCPEDCPSPGPIILPCRPQLSTCHSSIHQGPGSRNPQPASANSLV</sequence>
<dbReference type="InterPro" id="IPR015771">
    <property type="entry name" value="Anti-muellerian_hrmn_rcpt_II"/>
</dbReference>
<proteinExistence type="inferred from homology"/>
<comment type="similarity">
    <text evidence="4">Belongs to the protein kinase superfamily. TKL Ser/Thr protein kinase family. TGFB receptor subfamily.</text>
</comment>
<dbReference type="InterPro" id="IPR045860">
    <property type="entry name" value="Snake_toxin-like_sf"/>
</dbReference>
<dbReference type="InterPro" id="IPR011009">
    <property type="entry name" value="Kinase-like_dom_sf"/>
</dbReference>
<evidence type="ECO:0000256" key="17">
    <source>
        <dbReference type="ARBA" id="ARBA00023157"/>
    </source>
</evidence>
<comment type="subcellular location">
    <subcellularLocation>
        <location evidence="3">Membrane</location>
        <topology evidence="3">Single-pass type I membrane protein</topology>
    </subcellularLocation>
</comment>
<evidence type="ECO:0000256" key="9">
    <source>
        <dbReference type="ARBA" id="ARBA00022723"/>
    </source>
</evidence>
<evidence type="ECO:0000256" key="27">
    <source>
        <dbReference type="ARBA" id="ARBA00083687"/>
    </source>
</evidence>
<feature type="transmembrane region" description="Helical" evidence="28">
    <location>
        <begin position="219"/>
        <end position="243"/>
    </location>
</feature>
<keyword evidence="13" id="KW-0067">ATP-binding</keyword>
<dbReference type="PIRSF" id="PIRSF037392">
    <property type="entry name" value="AMHRII"/>
    <property type="match status" value="1"/>
</dbReference>
<comment type="cofactor">
    <cofactor evidence="2">
        <name>Mg(2+)</name>
        <dbReference type="ChEBI" id="CHEBI:18420"/>
    </cofactor>
</comment>
<dbReference type="GO" id="GO:0030509">
    <property type="term" value="P:BMP signaling pathway"/>
    <property type="evidence" value="ECO:0007669"/>
    <property type="project" value="TreeGrafter"/>
</dbReference>
<dbReference type="RefSeq" id="XP_021106293.1">
    <property type="nucleotide sequence ID" value="XM_021250634.1"/>
</dbReference>
<dbReference type="FunFam" id="1.10.510.10:FF:000487">
    <property type="entry name" value="Anti-Muellerian hormone type-2 receptor"/>
    <property type="match status" value="1"/>
</dbReference>
<evidence type="ECO:0000256" key="5">
    <source>
        <dbReference type="ARBA" id="ARBA00012401"/>
    </source>
</evidence>
<dbReference type="OrthoDB" id="669224at2759"/>
<evidence type="ECO:0000256" key="18">
    <source>
        <dbReference type="ARBA" id="ARBA00023170"/>
    </source>
</evidence>
<evidence type="ECO:0000256" key="3">
    <source>
        <dbReference type="ARBA" id="ARBA00004479"/>
    </source>
</evidence>
<dbReference type="GO" id="GO:0043235">
    <property type="term" value="C:receptor complex"/>
    <property type="evidence" value="ECO:0007669"/>
    <property type="project" value="TreeGrafter"/>
</dbReference>
<evidence type="ECO:0000256" key="22">
    <source>
        <dbReference type="ARBA" id="ARBA00048773"/>
    </source>
</evidence>
<comment type="catalytic activity">
    <reaction evidence="22">
        <text>L-threonyl-[receptor-protein] + ATP = O-phospho-L-threonyl-[receptor-protein] + ADP + H(+)</text>
        <dbReference type="Rhea" id="RHEA:44880"/>
        <dbReference type="Rhea" id="RHEA-COMP:11024"/>
        <dbReference type="Rhea" id="RHEA-COMP:11025"/>
        <dbReference type="ChEBI" id="CHEBI:15378"/>
        <dbReference type="ChEBI" id="CHEBI:30013"/>
        <dbReference type="ChEBI" id="CHEBI:30616"/>
        <dbReference type="ChEBI" id="CHEBI:61977"/>
        <dbReference type="ChEBI" id="CHEBI:456216"/>
        <dbReference type="EC" id="2.7.11.30"/>
    </reaction>
</comment>
<evidence type="ECO:0000256" key="24">
    <source>
        <dbReference type="ARBA" id="ARBA00065680"/>
    </source>
</evidence>
<dbReference type="InterPro" id="IPR000333">
    <property type="entry name" value="TGFB_receptor"/>
</dbReference>
<evidence type="ECO:0000256" key="7">
    <source>
        <dbReference type="ARBA" id="ARBA00022679"/>
    </source>
</evidence>